<keyword evidence="3" id="KW-1185">Reference proteome</keyword>
<feature type="compositionally biased region" description="Basic and acidic residues" evidence="1">
    <location>
        <begin position="81"/>
        <end position="91"/>
    </location>
</feature>
<protein>
    <submittedName>
        <fullName evidence="2">Uncharacterized protein</fullName>
    </submittedName>
</protein>
<name>A0A9N7YW07_PLEPL</name>
<comment type="caution">
    <text evidence="2">The sequence shown here is derived from an EMBL/GenBank/DDBJ whole genome shotgun (WGS) entry which is preliminary data.</text>
</comment>
<accession>A0A9N7YW07</accession>
<organism evidence="2 3">
    <name type="scientific">Pleuronectes platessa</name>
    <name type="common">European plaice</name>
    <dbReference type="NCBI Taxonomy" id="8262"/>
    <lineage>
        <taxon>Eukaryota</taxon>
        <taxon>Metazoa</taxon>
        <taxon>Chordata</taxon>
        <taxon>Craniata</taxon>
        <taxon>Vertebrata</taxon>
        <taxon>Euteleostomi</taxon>
        <taxon>Actinopterygii</taxon>
        <taxon>Neopterygii</taxon>
        <taxon>Teleostei</taxon>
        <taxon>Neoteleostei</taxon>
        <taxon>Acanthomorphata</taxon>
        <taxon>Carangaria</taxon>
        <taxon>Pleuronectiformes</taxon>
        <taxon>Pleuronectoidei</taxon>
        <taxon>Pleuronectidae</taxon>
        <taxon>Pleuronectes</taxon>
    </lineage>
</organism>
<evidence type="ECO:0000313" key="2">
    <source>
        <dbReference type="EMBL" id="CAB1439838.1"/>
    </source>
</evidence>
<sequence length="101" mass="11020">MPAESFTGECSLKINLRGSSVKIKTTIGSECSSELSLSLPSKWLQPLVMRLAVLLQSAADTGWAGSSSTSGPSSPPPAFGREQDRLREQHRQRLTQRYTRA</sequence>
<feature type="compositionally biased region" description="Low complexity" evidence="1">
    <location>
        <begin position="62"/>
        <end position="72"/>
    </location>
</feature>
<feature type="compositionally biased region" description="Basic residues" evidence="1">
    <location>
        <begin position="92"/>
        <end position="101"/>
    </location>
</feature>
<feature type="region of interest" description="Disordered" evidence="1">
    <location>
        <begin position="62"/>
        <end position="101"/>
    </location>
</feature>
<dbReference type="EMBL" id="CADEAL010002336">
    <property type="protein sequence ID" value="CAB1439838.1"/>
    <property type="molecule type" value="Genomic_DNA"/>
</dbReference>
<proteinExistence type="predicted"/>
<dbReference type="AlphaFoldDB" id="A0A9N7YW07"/>
<evidence type="ECO:0000256" key="1">
    <source>
        <dbReference type="SAM" id="MobiDB-lite"/>
    </source>
</evidence>
<dbReference type="Proteomes" id="UP001153269">
    <property type="component" value="Unassembled WGS sequence"/>
</dbReference>
<evidence type="ECO:0000313" key="3">
    <source>
        <dbReference type="Proteomes" id="UP001153269"/>
    </source>
</evidence>
<reference evidence="2" key="1">
    <citation type="submission" date="2020-03" db="EMBL/GenBank/DDBJ databases">
        <authorList>
            <person name="Weist P."/>
        </authorList>
    </citation>
    <scope>NUCLEOTIDE SEQUENCE</scope>
</reference>
<gene>
    <name evidence="2" type="ORF">PLEPLA_LOCUS27606</name>
</gene>